<protein>
    <submittedName>
        <fullName evidence="2">Uncharacterized protein</fullName>
    </submittedName>
</protein>
<accession>A0A426XRW8</accession>
<dbReference type="AlphaFoldDB" id="A0A426XRW8"/>
<name>A0A426XRW8_ENSVE</name>
<feature type="region of interest" description="Disordered" evidence="1">
    <location>
        <begin position="1"/>
        <end position="43"/>
    </location>
</feature>
<organism evidence="2 3">
    <name type="scientific">Ensete ventricosum</name>
    <name type="common">Abyssinian banana</name>
    <name type="synonym">Musa ensete</name>
    <dbReference type="NCBI Taxonomy" id="4639"/>
    <lineage>
        <taxon>Eukaryota</taxon>
        <taxon>Viridiplantae</taxon>
        <taxon>Streptophyta</taxon>
        <taxon>Embryophyta</taxon>
        <taxon>Tracheophyta</taxon>
        <taxon>Spermatophyta</taxon>
        <taxon>Magnoliopsida</taxon>
        <taxon>Liliopsida</taxon>
        <taxon>Zingiberales</taxon>
        <taxon>Musaceae</taxon>
        <taxon>Ensete</taxon>
    </lineage>
</organism>
<evidence type="ECO:0000313" key="3">
    <source>
        <dbReference type="Proteomes" id="UP000287651"/>
    </source>
</evidence>
<dbReference type="EMBL" id="AMZH03018015">
    <property type="protein sequence ID" value="RRT42181.1"/>
    <property type="molecule type" value="Genomic_DNA"/>
</dbReference>
<comment type="caution">
    <text evidence="2">The sequence shown here is derived from an EMBL/GenBank/DDBJ whole genome shotgun (WGS) entry which is preliminary data.</text>
</comment>
<evidence type="ECO:0000313" key="2">
    <source>
        <dbReference type="EMBL" id="RRT42181.1"/>
    </source>
</evidence>
<dbReference type="Proteomes" id="UP000287651">
    <property type="component" value="Unassembled WGS sequence"/>
</dbReference>
<gene>
    <name evidence="2" type="ORF">B296_00057307</name>
</gene>
<evidence type="ECO:0000256" key="1">
    <source>
        <dbReference type="SAM" id="MobiDB-lite"/>
    </source>
</evidence>
<proteinExistence type="predicted"/>
<sequence length="84" mass="9222">MTPSGQPTFSRRSSVTPSPSRERRYQNHPPSLPPPNGSSIAHPPLPPLFYRILTIPSGPTSLCRRPPSDLKGMLLISPFSSLLF</sequence>
<reference evidence="2 3" key="1">
    <citation type="journal article" date="2014" name="Agronomy (Basel)">
        <title>A Draft Genome Sequence for Ensete ventricosum, the Drought-Tolerant Tree Against Hunger.</title>
        <authorList>
            <person name="Harrison J."/>
            <person name="Moore K.A."/>
            <person name="Paszkiewicz K."/>
            <person name="Jones T."/>
            <person name="Grant M."/>
            <person name="Ambacheew D."/>
            <person name="Muzemil S."/>
            <person name="Studholme D.J."/>
        </authorList>
    </citation>
    <scope>NUCLEOTIDE SEQUENCE [LARGE SCALE GENOMIC DNA]</scope>
</reference>
<feature type="compositionally biased region" description="Low complexity" evidence="1">
    <location>
        <begin position="10"/>
        <end position="19"/>
    </location>
</feature>